<name>A0A224Y6Y2_9ACAR</name>
<protein>
    <recommendedName>
        <fullName evidence="2">5'-nucleotidase</fullName>
        <ecNumber evidence="2">3.1.3.5</ecNumber>
    </recommendedName>
</protein>
<dbReference type="PANTHER" id="PTHR11575:SF24">
    <property type="entry name" value="5'-NUCLEOTIDASE"/>
    <property type="match status" value="1"/>
</dbReference>
<dbReference type="PANTHER" id="PTHR11575">
    <property type="entry name" value="5'-NUCLEOTIDASE-RELATED"/>
    <property type="match status" value="1"/>
</dbReference>
<feature type="domain" description="Calcineurin-like phosphoesterase" evidence="4">
    <location>
        <begin position="32"/>
        <end position="156"/>
    </location>
</feature>
<dbReference type="PROSITE" id="PS00786">
    <property type="entry name" value="5_NUCLEOTIDASE_2"/>
    <property type="match status" value="1"/>
</dbReference>
<dbReference type="EC" id="3.1.3.5" evidence="2"/>
<keyword evidence="3" id="KW-0732">Signal</keyword>
<comment type="catalytic activity">
    <reaction evidence="1">
        <text>a ribonucleoside 5'-phosphate + H2O = a ribonucleoside + phosphate</text>
        <dbReference type="Rhea" id="RHEA:12484"/>
        <dbReference type="ChEBI" id="CHEBI:15377"/>
        <dbReference type="ChEBI" id="CHEBI:18254"/>
        <dbReference type="ChEBI" id="CHEBI:43474"/>
        <dbReference type="ChEBI" id="CHEBI:58043"/>
        <dbReference type="EC" id="3.1.3.5"/>
    </reaction>
</comment>
<accession>A0A224Y6Y2</accession>
<dbReference type="GO" id="GO:0046872">
    <property type="term" value="F:metal ion binding"/>
    <property type="evidence" value="ECO:0007669"/>
    <property type="project" value="InterPro"/>
</dbReference>
<evidence type="ECO:0000256" key="2">
    <source>
        <dbReference type="ARBA" id="ARBA00012643"/>
    </source>
</evidence>
<dbReference type="EMBL" id="GFPF01000123">
    <property type="protein sequence ID" value="MAA11269.1"/>
    <property type="molecule type" value="Transcribed_RNA"/>
</dbReference>
<dbReference type="Pfam" id="PF00149">
    <property type="entry name" value="Metallophos"/>
    <property type="match status" value="1"/>
</dbReference>
<dbReference type="GO" id="GO:0005886">
    <property type="term" value="C:plasma membrane"/>
    <property type="evidence" value="ECO:0007669"/>
    <property type="project" value="TreeGrafter"/>
</dbReference>
<sequence>MRVACVTLLGILCAHVNSAQYTKGSSNGGVKLTILHTNDIHSRILESDKRGMQCNEEKRSKKKCYGGVARIAYEARKLKKTARNVLFVNAGDFFQGTLWYSILRHKIVSAAMSQMGYDVVCLGNHEFDDGPEGLTPFLHRMKDVNVTVLGTNLDTSAEPSFRGIYLPKSTVYTFDGHRIAFLGVVTTETITIAKPGEHLQLSIQILYRPNELL</sequence>
<evidence type="ECO:0000313" key="5">
    <source>
        <dbReference type="EMBL" id="MAA11269.1"/>
    </source>
</evidence>
<dbReference type="GO" id="GO:0008253">
    <property type="term" value="F:5'-nucleotidase activity"/>
    <property type="evidence" value="ECO:0007669"/>
    <property type="project" value="UniProtKB-EC"/>
</dbReference>
<evidence type="ECO:0000259" key="4">
    <source>
        <dbReference type="Pfam" id="PF00149"/>
    </source>
</evidence>
<dbReference type="GO" id="GO:0000166">
    <property type="term" value="F:nucleotide binding"/>
    <property type="evidence" value="ECO:0007669"/>
    <property type="project" value="InterPro"/>
</dbReference>
<dbReference type="InterPro" id="IPR004843">
    <property type="entry name" value="Calcineurin-like_PHP"/>
</dbReference>
<dbReference type="SUPFAM" id="SSF56300">
    <property type="entry name" value="Metallo-dependent phosphatases"/>
    <property type="match status" value="1"/>
</dbReference>
<feature type="signal peptide" evidence="3">
    <location>
        <begin position="1"/>
        <end position="19"/>
    </location>
</feature>
<dbReference type="AlphaFoldDB" id="A0A224Y6Y2"/>
<dbReference type="Gene3D" id="3.60.21.10">
    <property type="match status" value="1"/>
</dbReference>
<dbReference type="GO" id="GO:0006196">
    <property type="term" value="P:AMP catabolic process"/>
    <property type="evidence" value="ECO:0007669"/>
    <property type="project" value="TreeGrafter"/>
</dbReference>
<organism evidence="5">
    <name type="scientific">Rhipicephalus zambeziensis</name>
    <dbReference type="NCBI Taxonomy" id="60191"/>
    <lineage>
        <taxon>Eukaryota</taxon>
        <taxon>Metazoa</taxon>
        <taxon>Ecdysozoa</taxon>
        <taxon>Arthropoda</taxon>
        <taxon>Chelicerata</taxon>
        <taxon>Arachnida</taxon>
        <taxon>Acari</taxon>
        <taxon>Parasitiformes</taxon>
        <taxon>Ixodida</taxon>
        <taxon>Ixodoidea</taxon>
        <taxon>Ixodidae</taxon>
        <taxon>Rhipicephalinae</taxon>
        <taxon>Rhipicephalus</taxon>
        <taxon>Rhipicephalus</taxon>
    </lineage>
</organism>
<evidence type="ECO:0000256" key="3">
    <source>
        <dbReference type="SAM" id="SignalP"/>
    </source>
</evidence>
<feature type="chain" id="PRO_5012736654" description="5'-nucleotidase" evidence="3">
    <location>
        <begin position="20"/>
        <end position="213"/>
    </location>
</feature>
<proteinExistence type="predicted"/>
<evidence type="ECO:0000256" key="1">
    <source>
        <dbReference type="ARBA" id="ARBA00000815"/>
    </source>
</evidence>
<dbReference type="InterPro" id="IPR006146">
    <property type="entry name" value="5'-Nucleotdase_CS"/>
</dbReference>
<reference evidence="5" key="1">
    <citation type="journal article" date="2017" name="Parasit. Vectors">
        <title>Sialotranscriptomics of Rhipicephalus zambeziensis reveals intricate expression profiles of secretory proteins and suggests tight temporal transcriptional regulation during blood-feeding.</title>
        <authorList>
            <person name="de Castro M.H."/>
            <person name="de Klerk D."/>
            <person name="Pienaar R."/>
            <person name="Rees D.J.G."/>
            <person name="Mans B.J."/>
        </authorList>
    </citation>
    <scope>NUCLEOTIDE SEQUENCE</scope>
    <source>
        <tissue evidence="5">Salivary glands</tissue>
    </source>
</reference>
<dbReference type="InterPro" id="IPR006179">
    <property type="entry name" value="5_nucleotidase/apyrase"/>
</dbReference>
<dbReference type="InterPro" id="IPR029052">
    <property type="entry name" value="Metallo-depent_PP-like"/>
</dbReference>
<dbReference type="PROSITE" id="PS00785">
    <property type="entry name" value="5_NUCLEOTIDASE_1"/>
    <property type="match status" value="1"/>
</dbReference>